<dbReference type="Proteomes" id="UP000263833">
    <property type="component" value="Unassembled WGS sequence"/>
</dbReference>
<evidence type="ECO:0000313" key="4">
    <source>
        <dbReference type="Proteomes" id="UP000263833"/>
    </source>
</evidence>
<dbReference type="AlphaFoldDB" id="A0A371B2C2"/>
<evidence type="ECO:0000259" key="2">
    <source>
        <dbReference type="SMART" id="SM00754"/>
    </source>
</evidence>
<dbReference type="EMBL" id="QRGP01000003">
    <property type="protein sequence ID" value="RDV01593.1"/>
    <property type="molecule type" value="Genomic_DNA"/>
</dbReference>
<organism evidence="3 4">
    <name type="scientific">Sphingorhabdus pulchriflava</name>
    <dbReference type="NCBI Taxonomy" id="2292257"/>
    <lineage>
        <taxon>Bacteria</taxon>
        <taxon>Pseudomonadati</taxon>
        <taxon>Pseudomonadota</taxon>
        <taxon>Alphaproteobacteria</taxon>
        <taxon>Sphingomonadales</taxon>
        <taxon>Sphingomonadaceae</taxon>
        <taxon>Sphingorhabdus</taxon>
    </lineage>
</organism>
<dbReference type="Pfam" id="PF07452">
    <property type="entry name" value="CHRD"/>
    <property type="match status" value="1"/>
</dbReference>
<proteinExistence type="predicted"/>
<keyword evidence="4" id="KW-1185">Reference proteome</keyword>
<keyword evidence="1" id="KW-0732">Signal</keyword>
<accession>A0A371B2C2</accession>
<comment type="caution">
    <text evidence="3">The sequence shown here is derived from an EMBL/GenBank/DDBJ whole genome shotgun (WGS) entry which is preliminary data.</text>
</comment>
<gene>
    <name evidence="3" type="ORF">DXH95_15005</name>
</gene>
<dbReference type="OrthoDB" id="571052at2"/>
<name>A0A371B2C2_9SPHN</name>
<dbReference type="InterPro" id="IPR010895">
    <property type="entry name" value="CHRD"/>
</dbReference>
<protein>
    <submittedName>
        <fullName evidence="3">CHRD domain-containing protein</fullName>
    </submittedName>
</protein>
<feature type="signal peptide" evidence="1">
    <location>
        <begin position="1"/>
        <end position="26"/>
    </location>
</feature>
<reference evidence="4" key="1">
    <citation type="submission" date="2018-08" db="EMBL/GenBank/DDBJ databases">
        <authorList>
            <person name="Kim S.-J."/>
            <person name="Jung G.-Y."/>
        </authorList>
    </citation>
    <scope>NUCLEOTIDE SEQUENCE [LARGE SCALE GENOMIC DNA]</scope>
    <source>
        <strain evidence="4">GY_G</strain>
    </source>
</reference>
<feature type="chain" id="PRO_5016853649" evidence="1">
    <location>
        <begin position="27"/>
        <end position="156"/>
    </location>
</feature>
<evidence type="ECO:0000313" key="3">
    <source>
        <dbReference type="EMBL" id="RDV01593.1"/>
    </source>
</evidence>
<dbReference type="SMART" id="SM00754">
    <property type="entry name" value="CHRD"/>
    <property type="match status" value="1"/>
</dbReference>
<dbReference type="PROSITE" id="PS51257">
    <property type="entry name" value="PROKAR_LIPOPROTEIN"/>
    <property type="match status" value="1"/>
</dbReference>
<feature type="domain" description="CHRD" evidence="2">
    <location>
        <begin position="38"/>
        <end position="155"/>
    </location>
</feature>
<evidence type="ECO:0000256" key="1">
    <source>
        <dbReference type="SAM" id="SignalP"/>
    </source>
</evidence>
<sequence length="156" mass="17135">METHMTKLTHTLLALSVSAMTLGACATLEETVAEAVAETRRATLDNAQLVGMRGDSDGYARVELTVSDELDQVCYDLNDTRNLDEITGISIHRGAYGQNGPVVLTLRRSNQGGFKSCVSRSEWLEDSMERNPAAYYVQLATSRYPNGAIRGQFSRN</sequence>